<gene>
    <name evidence="1" type="ORF">GGD69_001756</name>
</gene>
<protein>
    <recommendedName>
        <fullName evidence="3">Restriction endonuclease type IV Mrr domain-containing protein</fullName>
    </recommendedName>
</protein>
<dbReference type="AlphaFoldDB" id="A0AAW3UTJ5"/>
<dbReference type="RefSeq" id="WP_183797453.1">
    <property type="nucleotide sequence ID" value="NZ_JACIII010000004.1"/>
</dbReference>
<evidence type="ECO:0008006" key="3">
    <source>
        <dbReference type="Google" id="ProtNLM"/>
    </source>
</evidence>
<sequence>MAKEKIEDNGNENLEARLTRWLETQGYPLEMLVAQTFQQAGARVIQSDYYVDLKTGENREIDVVASWQDDLDDIIVRVCLMMECKTSKDKPWIMFVSEDVGLADPARVVQRAASRLGRLVLKNLARTKKIQEVDLFRLPSEPGYSITQAFTSGNDVCYAAASAVANAAAARANEPDSQVGFRGEVHMLEIIFPVVVTDSRLFAAKLEANGSISLKEISDGVLVWRNPLVGAGHTIIHVVTSCALGDFANRAQATADQLLEMFAGEYRDAVMNALKIRRAV</sequence>
<accession>A0AAW3UTJ5</accession>
<dbReference type="EMBL" id="JACIIK010000003">
    <property type="protein sequence ID" value="MBB6200907.1"/>
    <property type="molecule type" value="Genomic_DNA"/>
</dbReference>
<proteinExistence type="predicted"/>
<reference evidence="1 2" key="1">
    <citation type="submission" date="2020-08" db="EMBL/GenBank/DDBJ databases">
        <title>Genomic Encyclopedia of Type Strains, Phase IV (KMG-V): Genome sequencing to study the core and pangenomes of soil and plant-associated prokaryotes.</title>
        <authorList>
            <person name="Whitman W."/>
        </authorList>
    </citation>
    <scope>NUCLEOTIDE SEQUENCE [LARGE SCALE GENOMIC DNA]</scope>
    <source>
        <strain evidence="1 2">SEMIA 4013</strain>
    </source>
</reference>
<dbReference type="Proteomes" id="UP000518681">
    <property type="component" value="Unassembled WGS sequence"/>
</dbReference>
<comment type="caution">
    <text evidence="1">The sequence shown here is derived from an EMBL/GenBank/DDBJ whole genome shotgun (WGS) entry which is preliminary data.</text>
</comment>
<name>A0AAW3UTJ5_9BURK</name>
<organism evidence="1 2">
    <name type="scientific">Paraburkholderia fungorum</name>
    <dbReference type="NCBI Taxonomy" id="134537"/>
    <lineage>
        <taxon>Bacteria</taxon>
        <taxon>Pseudomonadati</taxon>
        <taxon>Pseudomonadota</taxon>
        <taxon>Betaproteobacteria</taxon>
        <taxon>Burkholderiales</taxon>
        <taxon>Burkholderiaceae</taxon>
        <taxon>Paraburkholderia</taxon>
    </lineage>
</organism>
<evidence type="ECO:0000313" key="1">
    <source>
        <dbReference type="EMBL" id="MBB6200907.1"/>
    </source>
</evidence>
<evidence type="ECO:0000313" key="2">
    <source>
        <dbReference type="Proteomes" id="UP000518681"/>
    </source>
</evidence>